<evidence type="ECO:0000256" key="5">
    <source>
        <dbReference type="ARBA" id="ARBA00023033"/>
    </source>
</evidence>
<dbReference type="OMA" id="LEDWVHD"/>
<keyword evidence="2" id="KW-0285">Flavoprotein</keyword>
<dbReference type="Gene3D" id="3.50.50.60">
    <property type="entry name" value="FAD/NAD(P)-binding domain"/>
    <property type="match status" value="1"/>
</dbReference>
<dbReference type="Proteomes" id="UP000092993">
    <property type="component" value="Unassembled WGS sequence"/>
</dbReference>
<dbReference type="PRINTS" id="PR00420">
    <property type="entry name" value="RNGMNOXGNASE"/>
</dbReference>
<comment type="caution">
    <text evidence="8">The sequence shown here is derived from an EMBL/GenBank/DDBJ whole genome shotgun (WGS) entry which is preliminary data.</text>
</comment>
<reference evidence="8 9" key="1">
    <citation type="submission" date="2016-03" db="EMBL/GenBank/DDBJ databases">
        <title>Whole genome sequencing of Grifola frondosa 9006-11.</title>
        <authorList>
            <person name="Min B."/>
            <person name="Park H."/>
            <person name="Kim J.-G."/>
            <person name="Cho H."/>
            <person name="Oh Y.-L."/>
            <person name="Kong W.-S."/>
            <person name="Choi I.-G."/>
        </authorList>
    </citation>
    <scope>NUCLEOTIDE SEQUENCE [LARGE SCALE GENOMIC DNA]</scope>
    <source>
        <strain evidence="8 9">9006-11</strain>
    </source>
</reference>
<dbReference type="OrthoDB" id="5428495at2759"/>
<keyword evidence="9" id="KW-1185">Reference proteome</keyword>
<feature type="transmembrane region" description="Helical" evidence="6">
    <location>
        <begin position="12"/>
        <end position="34"/>
    </location>
</feature>
<dbReference type="EMBL" id="LUGG01000009">
    <property type="protein sequence ID" value="OBZ72561.1"/>
    <property type="molecule type" value="Genomic_DNA"/>
</dbReference>
<evidence type="ECO:0000259" key="7">
    <source>
        <dbReference type="Pfam" id="PF01494"/>
    </source>
</evidence>
<keyword evidence="4" id="KW-0560">Oxidoreductase</keyword>
<keyword evidence="6" id="KW-0472">Membrane</keyword>
<dbReference type="InterPro" id="IPR050493">
    <property type="entry name" value="FAD-dep_Monooxygenase_BioMet"/>
</dbReference>
<evidence type="ECO:0000313" key="9">
    <source>
        <dbReference type="Proteomes" id="UP000092993"/>
    </source>
</evidence>
<dbReference type="Pfam" id="PF01494">
    <property type="entry name" value="FAD_binding_3"/>
    <property type="match status" value="1"/>
</dbReference>
<gene>
    <name evidence="8" type="primary">xlnD_0</name>
    <name evidence="8" type="ORF">A0H81_07414</name>
</gene>
<evidence type="ECO:0000256" key="3">
    <source>
        <dbReference type="ARBA" id="ARBA00022827"/>
    </source>
</evidence>
<dbReference type="GO" id="GO:0004497">
    <property type="term" value="F:monooxygenase activity"/>
    <property type="evidence" value="ECO:0007669"/>
    <property type="project" value="UniProtKB-KW"/>
</dbReference>
<dbReference type="AlphaFoldDB" id="A0A1C7M6L0"/>
<sequence length="429" mass="46887">MASQSSSAPQPASLSVSFLVIGGGVGGLACALALTRIGHKVTVLEKGDGTSIRGEGGVRLPPNLTKILFHWGLAEHLLSKAYTTNSILFTRYETGDMLGKQVWCTELLKEAGGEFSLISHSELHKMLHDAVLAAGVVIRTNAEVTELDMEARQVVLASGEVLSADVFVGADGEFGLCRAAVAGEQRSRGTATGIVMYQTVIRGQQLPPERYEEMKAAKDAVRVAFGSGRAMIVYPIHKGKDFALQVYRSDECVEGRYGSRPSVELSQLPLGCRPLLQDLTDSASTAVRLPIRDHRDLEDWVDDEGRLVLIGEAAHPFVPGSIQATAMAIEDGAVLAKLFSHLIKEDQIESFLYAFQELRQARTATVRATEFGNVFYMISEDGESDMWIRLEDEADNWWVEWGLLRERARQQNDGLNCAPSFFMGIQALA</sequence>
<keyword evidence="6" id="KW-0812">Transmembrane</keyword>
<dbReference type="PANTHER" id="PTHR13789:SF147">
    <property type="entry name" value="PUTATIVE (AFU_ORTHOLOGUE AFUA_2G01950)-RELATED"/>
    <property type="match status" value="1"/>
</dbReference>
<evidence type="ECO:0000256" key="4">
    <source>
        <dbReference type="ARBA" id="ARBA00023002"/>
    </source>
</evidence>
<dbReference type="STRING" id="5627.A0A1C7M6L0"/>
<keyword evidence="5" id="KW-0503">Monooxygenase</keyword>
<dbReference type="PANTHER" id="PTHR13789">
    <property type="entry name" value="MONOOXYGENASE"/>
    <property type="match status" value="1"/>
</dbReference>
<accession>A0A1C7M6L0</accession>
<evidence type="ECO:0000313" key="8">
    <source>
        <dbReference type="EMBL" id="OBZ72561.1"/>
    </source>
</evidence>
<name>A0A1C7M6L0_GRIFR</name>
<evidence type="ECO:0000256" key="1">
    <source>
        <dbReference type="ARBA" id="ARBA00007992"/>
    </source>
</evidence>
<proteinExistence type="inferred from homology"/>
<protein>
    <submittedName>
        <fullName evidence="8">3-hydroxybenzoate 6-hydroxylase 1</fullName>
    </submittedName>
</protein>
<feature type="domain" description="FAD-binding" evidence="7">
    <location>
        <begin position="17"/>
        <end position="365"/>
    </location>
</feature>
<organism evidence="8 9">
    <name type="scientific">Grifola frondosa</name>
    <name type="common">Maitake</name>
    <name type="synonym">Polyporus frondosus</name>
    <dbReference type="NCBI Taxonomy" id="5627"/>
    <lineage>
        <taxon>Eukaryota</taxon>
        <taxon>Fungi</taxon>
        <taxon>Dikarya</taxon>
        <taxon>Basidiomycota</taxon>
        <taxon>Agaricomycotina</taxon>
        <taxon>Agaricomycetes</taxon>
        <taxon>Polyporales</taxon>
        <taxon>Grifolaceae</taxon>
        <taxon>Grifola</taxon>
    </lineage>
</organism>
<evidence type="ECO:0000256" key="2">
    <source>
        <dbReference type="ARBA" id="ARBA00022630"/>
    </source>
</evidence>
<evidence type="ECO:0000256" key="6">
    <source>
        <dbReference type="SAM" id="Phobius"/>
    </source>
</evidence>
<keyword evidence="3" id="KW-0274">FAD</keyword>
<dbReference type="InterPro" id="IPR002938">
    <property type="entry name" value="FAD-bd"/>
</dbReference>
<dbReference type="SUPFAM" id="SSF51905">
    <property type="entry name" value="FAD/NAD(P)-binding domain"/>
    <property type="match status" value="1"/>
</dbReference>
<comment type="similarity">
    <text evidence="1">Belongs to the paxM FAD-dependent monooxygenase family.</text>
</comment>
<keyword evidence="6" id="KW-1133">Transmembrane helix</keyword>
<dbReference type="GO" id="GO:0071949">
    <property type="term" value="F:FAD binding"/>
    <property type="evidence" value="ECO:0007669"/>
    <property type="project" value="InterPro"/>
</dbReference>
<dbReference type="InterPro" id="IPR036188">
    <property type="entry name" value="FAD/NAD-bd_sf"/>
</dbReference>